<feature type="domain" description="Reversion-inducing cysteine-rich protein with Kazal CC4" evidence="2">
    <location>
        <begin position="106"/>
        <end position="159"/>
    </location>
</feature>
<evidence type="ECO:0000313" key="3">
    <source>
        <dbReference type="EMBL" id="CAG7731879.1"/>
    </source>
</evidence>
<dbReference type="GO" id="GO:0008191">
    <property type="term" value="F:metalloendopeptidase inhibitor activity"/>
    <property type="evidence" value="ECO:0007669"/>
    <property type="project" value="InterPro"/>
</dbReference>
<evidence type="ECO:0000259" key="1">
    <source>
        <dbReference type="Pfam" id="PF22961"/>
    </source>
</evidence>
<organism evidence="3 4">
    <name type="scientific">Allacma fusca</name>
    <dbReference type="NCBI Taxonomy" id="39272"/>
    <lineage>
        <taxon>Eukaryota</taxon>
        <taxon>Metazoa</taxon>
        <taxon>Ecdysozoa</taxon>
        <taxon>Arthropoda</taxon>
        <taxon>Hexapoda</taxon>
        <taxon>Collembola</taxon>
        <taxon>Symphypleona</taxon>
        <taxon>Sminthuridae</taxon>
        <taxon>Allacma</taxon>
    </lineage>
</organism>
<dbReference type="Pfam" id="PF23332">
    <property type="entry name" value="CC4_RECK"/>
    <property type="match status" value="1"/>
</dbReference>
<dbReference type="Pfam" id="PF22961">
    <property type="entry name" value="RECK-like_N"/>
    <property type="match status" value="1"/>
</dbReference>
<sequence length="208" mass="23109">MAQTQPCQVSCMRAQRSSDLAGGCRKSDETAVYHCLAKQESFEKCCSQSRKSECGTACRNLLRDTPQPNRRHSLKKRLNSQCERDQAVLSCVANLTQSTPIQNPERNIHCCSKGRTPECQEACRKALKSSSSAGVVMEILMEKGCGEPRPDDIMWGCFLQNAEPKGPELPSKIDRLGMDAAKLHCCHRYVKFRSIMGISLTVLFMCGS</sequence>
<dbReference type="PANTHER" id="PTHR13487:SF3">
    <property type="entry name" value="REVERSION-INDUCING CYSTEINE-RICH PROTEIN WITH KAZAL MOTIFS"/>
    <property type="match status" value="1"/>
</dbReference>
<dbReference type="InterPro" id="IPR039016">
    <property type="entry name" value="RECK"/>
</dbReference>
<protein>
    <submittedName>
        <fullName evidence="3">Uncharacterized protein</fullName>
    </submittedName>
</protein>
<evidence type="ECO:0000313" key="4">
    <source>
        <dbReference type="Proteomes" id="UP000708208"/>
    </source>
</evidence>
<dbReference type="EMBL" id="CAJVCH010220781">
    <property type="protein sequence ID" value="CAG7731879.1"/>
    <property type="molecule type" value="Genomic_DNA"/>
</dbReference>
<comment type="caution">
    <text evidence="3">The sequence shown here is derived from an EMBL/GenBank/DDBJ whole genome shotgun (WGS) entry which is preliminary data.</text>
</comment>
<dbReference type="OrthoDB" id="5956770at2759"/>
<name>A0A8J2K5I1_9HEXA</name>
<accession>A0A8J2K5I1</accession>
<dbReference type="PANTHER" id="PTHR13487">
    <property type="entry name" value="SERINE PROTEASE INHIBITOR"/>
    <property type="match status" value="1"/>
</dbReference>
<proteinExistence type="predicted"/>
<dbReference type="GO" id="GO:0030198">
    <property type="term" value="P:extracellular matrix organization"/>
    <property type="evidence" value="ECO:0007669"/>
    <property type="project" value="TreeGrafter"/>
</dbReference>
<keyword evidence="4" id="KW-1185">Reference proteome</keyword>
<dbReference type="Proteomes" id="UP000708208">
    <property type="component" value="Unassembled WGS sequence"/>
</dbReference>
<gene>
    <name evidence="3" type="ORF">AFUS01_LOCUS20436</name>
</gene>
<feature type="domain" description="Reversion-inducing cysteine-rich with Kazal motifs N-terminal" evidence="1">
    <location>
        <begin position="2"/>
        <end position="39"/>
    </location>
</feature>
<evidence type="ECO:0000259" key="2">
    <source>
        <dbReference type="Pfam" id="PF23332"/>
    </source>
</evidence>
<dbReference type="AlphaFoldDB" id="A0A8J2K5I1"/>
<reference evidence="3" key="1">
    <citation type="submission" date="2021-06" db="EMBL/GenBank/DDBJ databases">
        <authorList>
            <person name="Hodson N. C."/>
            <person name="Mongue J. A."/>
            <person name="Jaron S. K."/>
        </authorList>
    </citation>
    <scope>NUCLEOTIDE SEQUENCE</scope>
</reference>
<dbReference type="InterPro" id="IPR056978">
    <property type="entry name" value="CC4_RECK"/>
</dbReference>
<dbReference type="GO" id="GO:0005886">
    <property type="term" value="C:plasma membrane"/>
    <property type="evidence" value="ECO:0007669"/>
    <property type="project" value="TreeGrafter"/>
</dbReference>
<dbReference type="InterPro" id="IPR055110">
    <property type="entry name" value="RECK-like_N"/>
</dbReference>